<dbReference type="Proteomes" id="UP000653305">
    <property type="component" value="Unassembled WGS sequence"/>
</dbReference>
<proteinExistence type="predicted"/>
<reference evidence="2" key="1">
    <citation type="submission" date="2020-07" db="EMBL/GenBank/DDBJ databases">
        <title>Ethylene signaling mediates host invasion by parasitic plants.</title>
        <authorList>
            <person name="Yoshida S."/>
        </authorList>
    </citation>
    <scope>NUCLEOTIDE SEQUENCE</scope>
    <source>
        <strain evidence="2">Okayama</strain>
    </source>
</reference>
<comment type="caution">
    <text evidence="2">The sequence shown here is derived from an EMBL/GenBank/DDBJ whole genome shotgun (WGS) entry which is preliminary data.</text>
</comment>
<accession>A0A830BYQ3</accession>
<dbReference type="AlphaFoldDB" id="A0A830BYQ3"/>
<evidence type="ECO:0000313" key="3">
    <source>
        <dbReference type="Proteomes" id="UP000653305"/>
    </source>
</evidence>
<protein>
    <submittedName>
        <fullName evidence="2">Uncharacterized protein</fullName>
    </submittedName>
</protein>
<gene>
    <name evidence="2" type="ORF">PHJA_001475100</name>
</gene>
<feature type="region of interest" description="Disordered" evidence="1">
    <location>
        <begin position="254"/>
        <end position="286"/>
    </location>
</feature>
<dbReference type="EMBL" id="BMAC01000308">
    <property type="protein sequence ID" value="GFP93307.1"/>
    <property type="molecule type" value="Genomic_DNA"/>
</dbReference>
<keyword evidence="3" id="KW-1185">Reference proteome</keyword>
<name>A0A830BYQ3_9LAMI</name>
<organism evidence="2 3">
    <name type="scientific">Phtheirospermum japonicum</name>
    <dbReference type="NCBI Taxonomy" id="374723"/>
    <lineage>
        <taxon>Eukaryota</taxon>
        <taxon>Viridiplantae</taxon>
        <taxon>Streptophyta</taxon>
        <taxon>Embryophyta</taxon>
        <taxon>Tracheophyta</taxon>
        <taxon>Spermatophyta</taxon>
        <taxon>Magnoliopsida</taxon>
        <taxon>eudicotyledons</taxon>
        <taxon>Gunneridae</taxon>
        <taxon>Pentapetalae</taxon>
        <taxon>asterids</taxon>
        <taxon>lamiids</taxon>
        <taxon>Lamiales</taxon>
        <taxon>Orobanchaceae</taxon>
        <taxon>Orobanchaceae incertae sedis</taxon>
        <taxon>Phtheirospermum</taxon>
    </lineage>
</organism>
<sequence>MSSDQPNNVPYSEFEEDFFFYDTNSTEWSIHMDTKLVDDLRESKLNGVYDPRRGLRNNITWILLDKINGTNSNKIQFEALKARREAIVVAGVGGGANGTVKVDKGAKCITGHEKRKIEGEESRQSSPIECLGDGNNEGDETSLERPCEEGPSLPNKRSCVESYWDEENGGLAHSRTRSLLSSYDLARLESLSDRIIADDVASKCVQMMHLGITMEGRIKESKILASRHEVELHDRKKENAQLLEQIQTLKDEKEELEKKLSHESSTGESFLSSEAGRRNTSRAYESGVDGINEGREIEDTCMDRAIGALKDVVKYCEKKLNESGLVSDDATPRVKKI</sequence>
<feature type="region of interest" description="Disordered" evidence="1">
    <location>
        <begin position="115"/>
        <end position="153"/>
    </location>
</feature>
<evidence type="ECO:0000256" key="1">
    <source>
        <dbReference type="SAM" id="MobiDB-lite"/>
    </source>
</evidence>
<evidence type="ECO:0000313" key="2">
    <source>
        <dbReference type="EMBL" id="GFP93307.1"/>
    </source>
</evidence>